<dbReference type="CDD" id="cd14953">
    <property type="entry name" value="NHL_like_1"/>
    <property type="match status" value="1"/>
</dbReference>
<dbReference type="EC" id="2.7.11.1" evidence="1"/>
<sequence>METALPGYQVEGELGRGGYGLVLGGRHRLIGRNVAIKVLLDTAGDADLRARFLSEARVLAELDHPHVVRIHDYIEHQGTCLLVMELLPGGTLRQRLATGPVPAEATCALGLAAAAALDAAHSHNVLHRDIKPDNMMFASDGLLKVTDFGVAKIFEGTETTASGVLGTPRYMAPEQITGGRLYASTDLYALGGVLYELLAQRPLFGRALSVGALVNHHLNVTPLPLEGIPSAVNAVIMRTLAKEPAARFVSATEFALELARAATSAFGPNWLTRSGVKVRLDDEVRHIALGQPSGPNARVQGSPASQPRQPQQPQPQQARIPASGPQPPQPWPAGAQPQPGWSGPQPPQAYQPPRGLSHDSPADPSPRADHWVPPSAYTPPTRQVGGHTPPHNNFEPMAQGARAAYPPPGRPGTDWWQANPFVPGAGQGSGPSGPQGVQLPGPAQPPQGPGPGWPNERRRSSRRVWLIAGVAFTAIVTLIIGITLLGTRGGDSPPPPHSALFLPGIAYSGAALSLPELDAYDITIDRAGGLYVTDWTSNRVRKIQPDGTVVTVAGTGTAGFTGDGGPAYQAELSSPATTAVDSDGNVYVSDSSNQRIRKIDAIGTITTIAGTGTAGFTGDGGPATQAQINEPNGLALAADGSIYIADYGNQRIRKITPDGMIWTIAGNGTKGFSGDGGPATAAQINNPNSMAVAADGTLYVSDLGNGRIRKIMTNGVITTAAGNGTYGYAGDGGPAIQAELRIPSVAISPDGVLYIADYGNQRIRRVTADGVIATVAGNGTVGSAGDGTAATLAQLSSPTGTAVDGAGNLYIADDKNDRIRRVSPKGIITTVARVQ</sequence>
<dbReference type="PANTHER" id="PTHR43289:SF6">
    <property type="entry name" value="SERINE_THREONINE-PROTEIN KINASE NEKL-3"/>
    <property type="match status" value="1"/>
</dbReference>
<dbReference type="PROSITE" id="PS00108">
    <property type="entry name" value="PROTEIN_KINASE_ST"/>
    <property type="match status" value="1"/>
</dbReference>
<keyword evidence="2" id="KW-0723">Serine/threonine-protein kinase</keyword>
<dbReference type="InterPro" id="IPR017441">
    <property type="entry name" value="Protein_kinase_ATP_BS"/>
</dbReference>
<evidence type="ECO:0000256" key="5">
    <source>
        <dbReference type="ARBA" id="ARBA00022741"/>
    </source>
</evidence>
<dbReference type="SUPFAM" id="SSF56112">
    <property type="entry name" value="Protein kinase-like (PK-like)"/>
    <property type="match status" value="1"/>
</dbReference>
<dbReference type="AlphaFoldDB" id="A0A1C3PH58"/>
<feature type="binding site" evidence="9">
    <location>
        <position position="37"/>
    </location>
    <ligand>
        <name>ATP</name>
        <dbReference type="ChEBI" id="CHEBI:30616"/>
    </ligand>
</feature>
<feature type="transmembrane region" description="Helical" evidence="11">
    <location>
        <begin position="464"/>
        <end position="486"/>
    </location>
</feature>
<protein>
    <recommendedName>
        <fullName evidence="1">non-specific serine/threonine protein kinase</fullName>
        <ecNumber evidence="1">2.7.11.1</ecNumber>
    </recommendedName>
</protein>
<reference evidence="14" key="1">
    <citation type="submission" date="2016-02" db="EMBL/GenBank/DDBJ databases">
        <authorList>
            <person name="Wibberg D."/>
        </authorList>
    </citation>
    <scope>NUCLEOTIDE SEQUENCE [LARGE SCALE GENOMIC DNA]</scope>
</reference>
<keyword evidence="4" id="KW-0677">Repeat</keyword>
<evidence type="ECO:0000313" key="14">
    <source>
        <dbReference type="Proteomes" id="UP000199013"/>
    </source>
</evidence>
<dbReference type="PROSITE" id="PS00107">
    <property type="entry name" value="PROTEIN_KINASE_ATP"/>
    <property type="match status" value="1"/>
</dbReference>
<evidence type="ECO:0000259" key="12">
    <source>
        <dbReference type="PROSITE" id="PS50011"/>
    </source>
</evidence>
<keyword evidence="7 9" id="KW-0067">ATP-binding</keyword>
<dbReference type="Pfam" id="PF25021">
    <property type="entry name" value="TEN_NHL"/>
    <property type="match status" value="4"/>
</dbReference>
<name>A0A1C3PH58_9ACTN</name>
<evidence type="ECO:0000256" key="7">
    <source>
        <dbReference type="ARBA" id="ARBA00022840"/>
    </source>
</evidence>
<keyword evidence="6" id="KW-0418">Kinase</keyword>
<dbReference type="GO" id="GO:0005524">
    <property type="term" value="F:ATP binding"/>
    <property type="evidence" value="ECO:0007669"/>
    <property type="project" value="UniProtKB-UniRule"/>
</dbReference>
<dbReference type="InterPro" id="IPR008271">
    <property type="entry name" value="Ser/Thr_kinase_AS"/>
</dbReference>
<organism evidence="13 14">
    <name type="scientific">Candidatus Protofrankia californiensis</name>
    <dbReference type="NCBI Taxonomy" id="1839754"/>
    <lineage>
        <taxon>Bacteria</taxon>
        <taxon>Bacillati</taxon>
        <taxon>Actinomycetota</taxon>
        <taxon>Actinomycetes</taxon>
        <taxon>Frankiales</taxon>
        <taxon>Frankiaceae</taxon>
        <taxon>Protofrankia</taxon>
    </lineage>
</organism>
<dbReference type="SMART" id="SM00220">
    <property type="entry name" value="S_TKc"/>
    <property type="match status" value="1"/>
</dbReference>
<evidence type="ECO:0000256" key="8">
    <source>
        <dbReference type="PROSITE-ProRule" id="PRU00504"/>
    </source>
</evidence>
<evidence type="ECO:0000256" key="2">
    <source>
        <dbReference type="ARBA" id="ARBA00022527"/>
    </source>
</evidence>
<feature type="compositionally biased region" description="Pro residues" evidence="10">
    <location>
        <begin position="442"/>
        <end position="452"/>
    </location>
</feature>
<keyword evidence="11" id="KW-0812">Transmembrane</keyword>
<feature type="domain" description="Protein kinase" evidence="12">
    <location>
        <begin position="8"/>
        <end position="259"/>
    </location>
</feature>
<dbReference type="InterPro" id="IPR011042">
    <property type="entry name" value="6-blade_b-propeller_TolB-like"/>
</dbReference>
<keyword evidence="11" id="KW-1133">Transmembrane helix</keyword>
<dbReference type="SUPFAM" id="SSF101898">
    <property type="entry name" value="NHL repeat"/>
    <property type="match status" value="1"/>
</dbReference>
<evidence type="ECO:0000313" key="13">
    <source>
        <dbReference type="EMBL" id="SBW29130.1"/>
    </source>
</evidence>
<dbReference type="Gene3D" id="1.10.510.10">
    <property type="entry name" value="Transferase(Phosphotransferase) domain 1"/>
    <property type="match status" value="1"/>
</dbReference>
<accession>A0A1C3PH58</accession>
<keyword evidence="3" id="KW-0808">Transferase</keyword>
<keyword evidence="11" id="KW-0472">Membrane</keyword>
<dbReference type="PANTHER" id="PTHR43289">
    <property type="entry name" value="MITOGEN-ACTIVATED PROTEIN KINASE KINASE KINASE 20-RELATED"/>
    <property type="match status" value="1"/>
</dbReference>
<dbReference type="PROSITE" id="PS51125">
    <property type="entry name" value="NHL"/>
    <property type="match status" value="1"/>
</dbReference>
<feature type="compositionally biased region" description="Low complexity" evidence="10">
    <location>
        <begin position="332"/>
        <end position="343"/>
    </location>
</feature>
<dbReference type="Gene3D" id="2.120.10.30">
    <property type="entry name" value="TolB, C-terminal domain"/>
    <property type="match status" value="2"/>
</dbReference>
<dbReference type="Pfam" id="PF00069">
    <property type="entry name" value="Pkinase"/>
    <property type="match status" value="1"/>
</dbReference>
<evidence type="ECO:0000256" key="4">
    <source>
        <dbReference type="ARBA" id="ARBA00022737"/>
    </source>
</evidence>
<dbReference type="InterPro" id="IPR000719">
    <property type="entry name" value="Prot_kinase_dom"/>
</dbReference>
<feature type="repeat" description="NHL" evidence="8">
    <location>
        <begin position="615"/>
        <end position="658"/>
    </location>
</feature>
<feature type="compositionally biased region" description="Basic and acidic residues" evidence="10">
    <location>
        <begin position="356"/>
        <end position="370"/>
    </location>
</feature>
<feature type="region of interest" description="Disordered" evidence="10">
    <location>
        <begin position="287"/>
        <end position="457"/>
    </location>
</feature>
<dbReference type="CDD" id="cd14014">
    <property type="entry name" value="STKc_PknB_like"/>
    <property type="match status" value="1"/>
</dbReference>
<evidence type="ECO:0000256" key="9">
    <source>
        <dbReference type="PROSITE-ProRule" id="PRU10141"/>
    </source>
</evidence>
<dbReference type="Proteomes" id="UP000199013">
    <property type="component" value="Unassembled WGS sequence"/>
</dbReference>
<dbReference type="Gene3D" id="2.40.10.500">
    <property type="match status" value="1"/>
</dbReference>
<dbReference type="InterPro" id="IPR011009">
    <property type="entry name" value="Kinase-like_dom_sf"/>
</dbReference>
<dbReference type="GO" id="GO:0004674">
    <property type="term" value="F:protein serine/threonine kinase activity"/>
    <property type="evidence" value="ECO:0007669"/>
    <property type="project" value="UniProtKB-KW"/>
</dbReference>
<dbReference type="InterPro" id="IPR001258">
    <property type="entry name" value="NHL_repeat"/>
</dbReference>
<dbReference type="EMBL" id="FLUV01002688">
    <property type="protein sequence ID" value="SBW29130.1"/>
    <property type="molecule type" value="Genomic_DNA"/>
</dbReference>
<evidence type="ECO:0000256" key="6">
    <source>
        <dbReference type="ARBA" id="ARBA00022777"/>
    </source>
</evidence>
<feature type="compositionally biased region" description="Low complexity" evidence="10">
    <location>
        <begin position="302"/>
        <end position="323"/>
    </location>
</feature>
<dbReference type="PROSITE" id="PS50011">
    <property type="entry name" value="PROTEIN_KINASE_DOM"/>
    <property type="match status" value="1"/>
</dbReference>
<keyword evidence="14" id="KW-1185">Reference proteome</keyword>
<evidence type="ECO:0000256" key="1">
    <source>
        <dbReference type="ARBA" id="ARBA00012513"/>
    </source>
</evidence>
<gene>
    <name evidence="13" type="ORF">FDG2_6480</name>
</gene>
<evidence type="ECO:0000256" key="10">
    <source>
        <dbReference type="SAM" id="MobiDB-lite"/>
    </source>
</evidence>
<evidence type="ECO:0000256" key="11">
    <source>
        <dbReference type="SAM" id="Phobius"/>
    </source>
</evidence>
<evidence type="ECO:0000256" key="3">
    <source>
        <dbReference type="ARBA" id="ARBA00022679"/>
    </source>
</evidence>
<keyword evidence="5 9" id="KW-0547">Nucleotide-binding</keyword>
<proteinExistence type="predicted"/>
<dbReference type="InterPro" id="IPR056822">
    <property type="entry name" value="TEN_NHL"/>
</dbReference>